<evidence type="ECO:0000313" key="5">
    <source>
        <dbReference type="Ensembl" id="ENSGMOP00000052231.1"/>
    </source>
</evidence>
<reference evidence="5" key="1">
    <citation type="submission" date="2025-08" db="UniProtKB">
        <authorList>
            <consortium name="Ensembl"/>
        </authorList>
    </citation>
    <scope>IDENTIFICATION</scope>
</reference>
<keyword evidence="1 2" id="KW-0430">Lectin</keyword>
<dbReference type="GO" id="GO:0043236">
    <property type="term" value="F:laminin binding"/>
    <property type="evidence" value="ECO:0007669"/>
    <property type="project" value="TreeGrafter"/>
</dbReference>
<dbReference type="AlphaFoldDB" id="A0A8C5BUN5"/>
<dbReference type="InterPro" id="IPR044156">
    <property type="entry name" value="Galectin-like"/>
</dbReference>
<dbReference type="PANTHER" id="PTHR11346:SF112">
    <property type="entry name" value="GALECTIN"/>
    <property type="match status" value="1"/>
</dbReference>
<dbReference type="PANTHER" id="PTHR11346">
    <property type="entry name" value="GALECTIN"/>
    <property type="match status" value="1"/>
</dbReference>
<feature type="signal peptide" evidence="3">
    <location>
        <begin position="1"/>
        <end position="15"/>
    </location>
</feature>
<protein>
    <recommendedName>
        <fullName evidence="2">Galectin</fullName>
    </recommendedName>
</protein>
<dbReference type="Ensembl" id="ENSGMOT00000063708.1">
    <property type="protein sequence ID" value="ENSGMOP00000052231.1"/>
    <property type="gene ID" value="ENSGMOG00000028500.1"/>
</dbReference>
<dbReference type="Pfam" id="PF00337">
    <property type="entry name" value="Gal-bind_lectin"/>
    <property type="match status" value="1"/>
</dbReference>
<proteinExistence type="predicted"/>
<reference evidence="5" key="2">
    <citation type="submission" date="2025-09" db="UniProtKB">
        <authorList>
            <consortium name="Ensembl"/>
        </authorList>
    </citation>
    <scope>IDENTIFICATION</scope>
</reference>
<dbReference type="Gene3D" id="2.60.120.200">
    <property type="match status" value="1"/>
</dbReference>
<keyword evidence="6" id="KW-1185">Reference proteome</keyword>
<sequence>MALLLLLLLPPLLPASMLHHSGDNMAMEVKNMPLKVGHTLTVTGVPNAGADRFGLNILSGTDNAFHMSVWWKATSVGHNVDEMVIYNTYQGGVWEEEIHQGGFPFKQKELFKFTVTLTHEEFLVILSDGSEVHFPNRLGASEYLDFTLWGGVLIRSFEIN</sequence>
<feature type="domain" description="Galectin" evidence="4">
    <location>
        <begin position="26"/>
        <end position="160"/>
    </location>
</feature>
<evidence type="ECO:0000256" key="1">
    <source>
        <dbReference type="ARBA" id="ARBA00022734"/>
    </source>
</evidence>
<dbReference type="InterPro" id="IPR013320">
    <property type="entry name" value="ConA-like_dom_sf"/>
</dbReference>
<keyword evidence="3" id="KW-0732">Signal</keyword>
<dbReference type="SUPFAM" id="SSF49899">
    <property type="entry name" value="Concanavalin A-like lectins/glucanases"/>
    <property type="match status" value="1"/>
</dbReference>
<name>A0A8C5BUN5_GADMO</name>
<organism evidence="5 6">
    <name type="scientific">Gadus morhua</name>
    <name type="common">Atlantic cod</name>
    <dbReference type="NCBI Taxonomy" id="8049"/>
    <lineage>
        <taxon>Eukaryota</taxon>
        <taxon>Metazoa</taxon>
        <taxon>Chordata</taxon>
        <taxon>Craniata</taxon>
        <taxon>Vertebrata</taxon>
        <taxon>Euteleostomi</taxon>
        <taxon>Actinopterygii</taxon>
        <taxon>Neopterygii</taxon>
        <taxon>Teleostei</taxon>
        <taxon>Neoteleostei</taxon>
        <taxon>Acanthomorphata</taxon>
        <taxon>Zeiogadaria</taxon>
        <taxon>Gadariae</taxon>
        <taxon>Gadiformes</taxon>
        <taxon>Gadoidei</taxon>
        <taxon>Gadidae</taxon>
        <taxon>Gadus</taxon>
    </lineage>
</organism>
<evidence type="ECO:0000256" key="3">
    <source>
        <dbReference type="SAM" id="SignalP"/>
    </source>
</evidence>
<dbReference type="GO" id="GO:0016936">
    <property type="term" value="F:galactoside binding"/>
    <property type="evidence" value="ECO:0007669"/>
    <property type="project" value="TreeGrafter"/>
</dbReference>
<evidence type="ECO:0000259" key="4">
    <source>
        <dbReference type="PROSITE" id="PS51304"/>
    </source>
</evidence>
<dbReference type="CDD" id="cd00070">
    <property type="entry name" value="GLECT"/>
    <property type="match status" value="1"/>
</dbReference>
<dbReference type="InterPro" id="IPR001079">
    <property type="entry name" value="Galectin_CRD"/>
</dbReference>
<evidence type="ECO:0000313" key="6">
    <source>
        <dbReference type="Proteomes" id="UP000694546"/>
    </source>
</evidence>
<dbReference type="GeneTree" id="ENSGT01030000239955"/>
<evidence type="ECO:0000256" key="2">
    <source>
        <dbReference type="RuleBase" id="RU102079"/>
    </source>
</evidence>
<feature type="chain" id="PRO_5046845037" description="Galectin" evidence="3">
    <location>
        <begin position="16"/>
        <end position="160"/>
    </location>
</feature>
<dbReference type="PROSITE" id="PS51304">
    <property type="entry name" value="GALECTIN"/>
    <property type="match status" value="1"/>
</dbReference>
<dbReference type="Proteomes" id="UP000694546">
    <property type="component" value="Chromosome 6"/>
</dbReference>
<dbReference type="GO" id="GO:0005615">
    <property type="term" value="C:extracellular space"/>
    <property type="evidence" value="ECO:0007669"/>
    <property type="project" value="TreeGrafter"/>
</dbReference>
<accession>A0A8C5BUN5</accession>
<dbReference type="GO" id="GO:0030246">
    <property type="term" value="F:carbohydrate binding"/>
    <property type="evidence" value="ECO:0007669"/>
    <property type="project" value="UniProtKB-UniRule"/>
</dbReference>
<dbReference type="SMART" id="SM00908">
    <property type="entry name" value="Gal-bind_lectin"/>
    <property type="match status" value="1"/>
</dbReference>
<dbReference type="SMART" id="SM00276">
    <property type="entry name" value="GLECT"/>
    <property type="match status" value="1"/>
</dbReference>